<gene>
    <name evidence="1" type="ORF">IW261DRAFT_1564652</name>
</gene>
<sequence length="227" mass="24320">MPFYPLEVYWGKTPTQLLSSQHFRWKHSPSITYLESVTVIIASSWSAASTLSSTALISAALLVWFGPGSLKEMFLSSSFPNHTPAPACASAVLFAYALPSMYAMDTAISPSSSGCCVLERVACFVHVSHPDVKIHIPSVRESLFPISGSNCIFPPCNLASRFASLLSSVNSSSSSQSGRRGSHFSTSSFKSAHLQFLRALCSGRSSLSITSAASPAVSTWCFAIKHL</sequence>
<evidence type="ECO:0000313" key="2">
    <source>
        <dbReference type="Proteomes" id="UP001175227"/>
    </source>
</evidence>
<name>A0AA39UEH9_9AGAR</name>
<protein>
    <submittedName>
        <fullName evidence="1">Uncharacterized protein</fullName>
    </submittedName>
</protein>
<accession>A0AA39UEH9</accession>
<evidence type="ECO:0000313" key="1">
    <source>
        <dbReference type="EMBL" id="KAK0479279.1"/>
    </source>
</evidence>
<dbReference type="Proteomes" id="UP001175227">
    <property type="component" value="Unassembled WGS sequence"/>
</dbReference>
<keyword evidence="2" id="KW-1185">Reference proteome</keyword>
<comment type="caution">
    <text evidence="1">The sequence shown here is derived from an EMBL/GenBank/DDBJ whole genome shotgun (WGS) entry which is preliminary data.</text>
</comment>
<proteinExistence type="predicted"/>
<dbReference type="AlphaFoldDB" id="A0AA39UEH9"/>
<organism evidence="1 2">
    <name type="scientific">Armillaria novae-zelandiae</name>
    <dbReference type="NCBI Taxonomy" id="153914"/>
    <lineage>
        <taxon>Eukaryota</taxon>
        <taxon>Fungi</taxon>
        <taxon>Dikarya</taxon>
        <taxon>Basidiomycota</taxon>
        <taxon>Agaricomycotina</taxon>
        <taxon>Agaricomycetes</taxon>
        <taxon>Agaricomycetidae</taxon>
        <taxon>Agaricales</taxon>
        <taxon>Marasmiineae</taxon>
        <taxon>Physalacriaceae</taxon>
        <taxon>Armillaria</taxon>
    </lineage>
</organism>
<dbReference type="EMBL" id="JAUEPR010000012">
    <property type="protein sequence ID" value="KAK0479279.1"/>
    <property type="molecule type" value="Genomic_DNA"/>
</dbReference>
<reference evidence="1" key="1">
    <citation type="submission" date="2023-06" db="EMBL/GenBank/DDBJ databases">
        <authorList>
            <consortium name="Lawrence Berkeley National Laboratory"/>
            <person name="Ahrendt S."/>
            <person name="Sahu N."/>
            <person name="Indic B."/>
            <person name="Wong-Bajracharya J."/>
            <person name="Merenyi Z."/>
            <person name="Ke H.-M."/>
            <person name="Monk M."/>
            <person name="Kocsube S."/>
            <person name="Drula E."/>
            <person name="Lipzen A."/>
            <person name="Balint B."/>
            <person name="Henrissat B."/>
            <person name="Andreopoulos B."/>
            <person name="Martin F.M."/>
            <person name="Harder C.B."/>
            <person name="Rigling D."/>
            <person name="Ford K.L."/>
            <person name="Foster G.D."/>
            <person name="Pangilinan J."/>
            <person name="Papanicolaou A."/>
            <person name="Barry K."/>
            <person name="LaButti K."/>
            <person name="Viragh M."/>
            <person name="Koriabine M."/>
            <person name="Yan M."/>
            <person name="Riley R."/>
            <person name="Champramary S."/>
            <person name="Plett K.L."/>
            <person name="Tsai I.J."/>
            <person name="Slot J."/>
            <person name="Sipos G."/>
            <person name="Plett J."/>
            <person name="Nagy L.G."/>
            <person name="Grigoriev I.V."/>
        </authorList>
    </citation>
    <scope>NUCLEOTIDE SEQUENCE</scope>
    <source>
        <strain evidence="1">ICMP 16352</strain>
    </source>
</reference>